<evidence type="ECO:0000313" key="3">
    <source>
        <dbReference type="Proteomes" id="UP001341840"/>
    </source>
</evidence>
<sequence length="130" mass="14739">VKAQRNLQFEQEEVNSEEGTSENSFEEECIEEEIQDNMADNNQRSTLADYTNPTTTSCGSSIVWPNVDANNFELKPALVQLVQQNQFGGKLKKGSLQIKKRNLEAKQSRVPRICVEEHAYACCSYPNPRL</sequence>
<evidence type="ECO:0000256" key="1">
    <source>
        <dbReference type="SAM" id="MobiDB-lite"/>
    </source>
</evidence>
<feature type="compositionally biased region" description="Acidic residues" evidence="1">
    <location>
        <begin position="10"/>
        <end position="27"/>
    </location>
</feature>
<feature type="region of interest" description="Disordered" evidence="1">
    <location>
        <begin position="1"/>
        <end position="27"/>
    </location>
</feature>
<protein>
    <submittedName>
        <fullName evidence="2">Uncharacterized protein</fullName>
    </submittedName>
</protein>
<gene>
    <name evidence="2" type="ORF">PIB30_108230</name>
</gene>
<evidence type="ECO:0000313" key="2">
    <source>
        <dbReference type="EMBL" id="MED6226893.1"/>
    </source>
</evidence>
<name>A0ABU6ZXV5_9FABA</name>
<reference evidence="2 3" key="1">
    <citation type="journal article" date="2023" name="Plants (Basel)">
        <title>Bridging the Gap: Combining Genomics and Transcriptomics Approaches to Understand Stylosanthes scabra, an Orphan Legume from the Brazilian Caatinga.</title>
        <authorList>
            <person name="Ferreira-Neto J.R.C."/>
            <person name="da Silva M.D."/>
            <person name="Binneck E."/>
            <person name="de Melo N.F."/>
            <person name="da Silva R.H."/>
            <person name="de Melo A.L.T.M."/>
            <person name="Pandolfi V."/>
            <person name="Bustamante F.O."/>
            <person name="Brasileiro-Vidal A.C."/>
            <person name="Benko-Iseppon A.M."/>
        </authorList>
    </citation>
    <scope>NUCLEOTIDE SEQUENCE [LARGE SCALE GENOMIC DNA]</scope>
    <source>
        <tissue evidence="2">Leaves</tissue>
    </source>
</reference>
<keyword evidence="3" id="KW-1185">Reference proteome</keyword>
<proteinExistence type="predicted"/>
<dbReference type="Proteomes" id="UP001341840">
    <property type="component" value="Unassembled WGS sequence"/>
</dbReference>
<feature type="non-terminal residue" evidence="2">
    <location>
        <position position="1"/>
    </location>
</feature>
<accession>A0ABU6ZXV5</accession>
<comment type="caution">
    <text evidence="2">The sequence shown here is derived from an EMBL/GenBank/DDBJ whole genome shotgun (WGS) entry which is preliminary data.</text>
</comment>
<feature type="non-terminal residue" evidence="2">
    <location>
        <position position="130"/>
    </location>
</feature>
<dbReference type="EMBL" id="JASCZI010276810">
    <property type="protein sequence ID" value="MED6226893.1"/>
    <property type="molecule type" value="Genomic_DNA"/>
</dbReference>
<organism evidence="2 3">
    <name type="scientific">Stylosanthes scabra</name>
    <dbReference type="NCBI Taxonomy" id="79078"/>
    <lineage>
        <taxon>Eukaryota</taxon>
        <taxon>Viridiplantae</taxon>
        <taxon>Streptophyta</taxon>
        <taxon>Embryophyta</taxon>
        <taxon>Tracheophyta</taxon>
        <taxon>Spermatophyta</taxon>
        <taxon>Magnoliopsida</taxon>
        <taxon>eudicotyledons</taxon>
        <taxon>Gunneridae</taxon>
        <taxon>Pentapetalae</taxon>
        <taxon>rosids</taxon>
        <taxon>fabids</taxon>
        <taxon>Fabales</taxon>
        <taxon>Fabaceae</taxon>
        <taxon>Papilionoideae</taxon>
        <taxon>50 kb inversion clade</taxon>
        <taxon>dalbergioids sensu lato</taxon>
        <taxon>Dalbergieae</taxon>
        <taxon>Pterocarpus clade</taxon>
        <taxon>Stylosanthes</taxon>
    </lineage>
</organism>